<feature type="region of interest" description="Disordered" evidence="2">
    <location>
        <begin position="151"/>
        <end position="179"/>
    </location>
</feature>
<name>A0A9D4U8I9_ADICA</name>
<accession>A0A9D4U8I9</accession>
<proteinExistence type="predicted"/>
<feature type="coiled-coil region" evidence="1">
    <location>
        <begin position="229"/>
        <end position="293"/>
    </location>
</feature>
<feature type="region of interest" description="Disordered" evidence="2">
    <location>
        <begin position="1"/>
        <end position="29"/>
    </location>
</feature>
<evidence type="ECO:0000313" key="4">
    <source>
        <dbReference type="Proteomes" id="UP000886520"/>
    </source>
</evidence>
<evidence type="ECO:0000256" key="2">
    <source>
        <dbReference type="SAM" id="MobiDB-lite"/>
    </source>
</evidence>
<reference evidence="3" key="1">
    <citation type="submission" date="2021-01" db="EMBL/GenBank/DDBJ databases">
        <title>Adiantum capillus-veneris genome.</title>
        <authorList>
            <person name="Fang Y."/>
            <person name="Liao Q."/>
        </authorList>
    </citation>
    <scope>NUCLEOTIDE SEQUENCE</scope>
    <source>
        <strain evidence="3">H3</strain>
        <tissue evidence="3">Leaf</tissue>
    </source>
</reference>
<dbReference type="Proteomes" id="UP000886520">
    <property type="component" value="Chromosome 21"/>
</dbReference>
<keyword evidence="1" id="KW-0175">Coiled coil</keyword>
<gene>
    <name evidence="3" type="ORF">GOP47_0021867</name>
</gene>
<dbReference type="EMBL" id="JABFUD020000021">
    <property type="protein sequence ID" value="KAI5063320.1"/>
    <property type="molecule type" value="Genomic_DNA"/>
</dbReference>
<sequence>MVATACSSSDNSPTSSTASSTMSDENSEDIVEDSFWGGLARRAKTVLEDPPSEIKRKDSKVGQRIPVSDGLALQKNGGRQLTESKWKRQESIVLNRGLEAIASSLSLLSDTLGNALEEGLNIVETKATNFIYTDPRSSPLKKNLDTTVSEKRITDVPKHHTNSEEKLSRSQVKSEEKALRSQVKSEEKVLISQIKAEEKQGVTKDTQLKASRDVSMAMATKAKLLLRELKGVKTDLAFTKARCTQLEEENKRLRENIDKGEKHEEDDLVRLQLEALLAEKARLVQENAAYARENQFLHEVVQYHQLRLRSIGFPDESLMLDDEGPLDASAVDMDFLPLYPEEKDIIALEESVKIATTQHPV</sequence>
<protein>
    <submittedName>
        <fullName evidence="3">Uncharacterized protein</fullName>
    </submittedName>
</protein>
<dbReference type="AlphaFoldDB" id="A0A9D4U8I9"/>
<dbReference type="PANTHER" id="PTHR31016">
    <property type="entry name" value="OS04G0228100 PROTEIN"/>
    <property type="match status" value="1"/>
</dbReference>
<comment type="caution">
    <text evidence="3">The sequence shown here is derived from an EMBL/GenBank/DDBJ whole genome shotgun (WGS) entry which is preliminary data.</text>
</comment>
<keyword evidence="4" id="KW-1185">Reference proteome</keyword>
<dbReference type="PANTHER" id="PTHR31016:SF2">
    <property type="entry name" value="OS04G0228100 PROTEIN"/>
    <property type="match status" value="1"/>
</dbReference>
<organism evidence="3 4">
    <name type="scientific">Adiantum capillus-veneris</name>
    <name type="common">Maidenhair fern</name>
    <dbReference type="NCBI Taxonomy" id="13818"/>
    <lineage>
        <taxon>Eukaryota</taxon>
        <taxon>Viridiplantae</taxon>
        <taxon>Streptophyta</taxon>
        <taxon>Embryophyta</taxon>
        <taxon>Tracheophyta</taxon>
        <taxon>Polypodiopsida</taxon>
        <taxon>Polypodiidae</taxon>
        <taxon>Polypodiales</taxon>
        <taxon>Pteridineae</taxon>
        <taxon>Pteridaceae</taxon>
        <taxon>Vittarioideae</taxon>
        <taxon>Adiantum</taxon>
    </lineage>
</organism>
<dbReference type="OrthoDB" id="1924603at2759"/>
<evidence type="ECO:0000256" key="1">
    <source>
        <dbReference type="SAM" id="Coils"/>
    </source>
</evidence>
<feature type="compositionally biased region" description="Low complexity" evidence="2">
    <location>
        <begin position="1"/>
        <end position="24"/>
    </location>
</feature>
<evidence type="ECO:0000313" key="3">
    <source>
        <dbReference type="EMBL" id="KAI5063320.1"/>
    </source>
</evidence>